<reference evidence="2" key="1">
    <citation type="journal article" date="2023" name="Front. Microbiol.">
        <title>Ralstonia chuxiongensis sp. nov., Ralstonia mojiangensis sp. nov., and Ralstonia soli sp. nov., isolated from tobacco fields, are three novel species in the family Burkholderiaceae.</title>
        <authorList>
            <person name="Lu C.H."/>
            <person name="Zhang Y.Y."/>
            <person name="Jiang N."/>
            <person name="Chen W."/>
            <person name="Shao X."/>
            <person name="Zhao Z.M."/>
            <person name="Lu W.L."/>
            <person name="Hu X."/>
            <person name="Xi Y.X."/>
            <person name="Zou S.Y."/>
            <person name="Wei Q.J."/>
            <person name="Lin Z.L."/>
            <person name="Gong L."/>
            <person name="Gai X.T."/>
            <person name="Zhang L.Q."/>
            <person name="Li J.Y."/>
            <person name="Jin Y."/>
            <person name="Xia Z.Y."/>
        </authorList>
    </citation>
    <scope>NUCLEOTIDE SEQUENCE [LARGE SCALE GENOMIC DNA]</scope>
    <source>
        <strain evidence="2">21YRMH01-3</strain>
    </source>
</reference>
<evidence type="ECO:0000313" key="1">
    <source>
        <dbReference type="EMBL" id="MCP1174943.1"/>
    </source>
</evidence>
<sequence length="64" mass="7504">MEDILLNKSEYIELKYSTKQTEAVEMWIRRFGAVDSKELDLGVLMAIHEWVMEGWVPTDQSEGR</sequence>
<dbReference type="Proteomes" id="UP001162793">
    <property type="component" value="Unassembled WGS sequence"/>
</dbReference>
<organism evidence="1 2">
    <name type="scientific">Ralstonia chuxiongensis</name>
    <dbReference type="NCBI Taxonomy" id="2957504"/>
    <lineage>
        <taxon>Bacteria</taxon>
        <taxon>Pseudomonadati</taxon>
        <taxon>Pseudomonadota</taxon>
        <taxon>Betaproteobacteria</taxon>
        <taxon>Burkholderiales</taxon>
        <taxon>Burkholderiaceae</taxon>
        <taxon>Ralstonia</taxon>
    </lineage>
</organism>
<dbReference type="RefSeq" id="WP_253541162.1">
    <property type="nucleotide sequence ID" value="NZ_JAMYWC010000007.1"/>
</dbReference>
<keyword evidence="2" id="KW-1185">Reference proteome</keyword>
<evidence type="ECO:0000313" key="2">
    <source>
        <dbReference type="Proteomes" id="UP001162793"/>
    </source>
</evidence>
<dbReference type="EMBL" id="JAMYWC010000007">
    <property type="protein sequence ID" value="MCP1174943.1"/>
    <property type="molecule type" value="Genomic_DNA"/>
</dbReference>
<dbReference type="AlphaFoldDB" id="A0AA42BKD8"/>
<name>A0AA42BKD8_9RALS</name>
<gene>
    <name evidence="1" type="ORF">NKG59_21480</name>
</gene>
<proteinExistence type="predicted"/>
<protein>
    <submittedName>
        <fullName evidence="1">Uncharacterized protein</fullName>
    </submittedName>
</protein>
<comment type="caution">
    <text evidence="1">The sequence shown here is derived from an EMBL/GenBank/DDBJ whole genome shotgun (WGS) entry which is preliminary data.</text>
</comment>
<accession>A0AA42BKD8</accession>